<sequence>MTTERDDDALDALFDAARQAAAPPDALVARVLADADRVQAETRAQSAPATPPVRRSGPFGRWIAALGGWPAVSGVTLAGVAGLVLGFAAPDVVDSWSGGQIWTLSGGAGTMPEMGALWDGTWEEGGDV</sequence>
<keyword evidence="1" id="KW-0812">Transmembrane</keyword>
<dbReference type="RefSeq" id="WP_338274518.1">
    <property type="nucleotide sequence ID" value="NZ_AP027266.1"/>
</dbReference>
<accession>A0AA48KLY0</accession>
<reference evidence="2 3" key="1">
    <citation type="submission" date="2023-01" db="EMBL/GenBank/DDBJ databases">
        <title>Complete genome sequence of Roseicyclus marinus strain Dej080120_10.</title>
        <authorList>
            <person name="Ueki S."/>
            <person name="Maruyama F."/>
        </authorList>
    </citation>
    <scope>NUCLEOTIDE SEQUENCE [LARGE SCALE GENOMIC DNA]</scope>
    <source>
        <strain evidence="2 3">Dej080120_10</strain>
    </source>
</reference>
<evidence type="ECO:0008006" key="4">
    <source>
        <dbReference type="Google" id="ProtNLM"/>
    </source>
</evidence>
<dbReference type="KEGG" id="rmai:MACH21_07330"/>
<evidence type="ECO:0000313" key="3">
    <source>
        <dbReference type="Proteomes" id="UP001337723"/>
    </source>
</evidence>
<keyword evidence="1" id="KW-0472">Membrane</keyword>
<keyword evidence="3" id="KW-1185">Reference proteome</keyword>
<proteinExistence type="predicted"/>
<protein>
    <recommendedName>
        <fullName evidence="4">Dihydroorotate dehydrogenase</fullName>
    </recommendedName>
</protein>
<feature type="transmembrane region" description="Helical" evidence="1">
    <location>
        <begin position="62"/>
        <end position="89"/>
    </location>
</feature>
<dbReference type="EMBL" id="AP027266">
    <property type="protein sequence ID" value="BDW84556.1"/>
    <property type="molecule type" value="Genomic_DNA"/>
</dbReference>
<dbReference type="AlphaFoldDB" id="A0AA48KLY0"/>
<evidence type="ECO:0000313" key="2">
    <source>
        <dbReference type="EMBL" id="BDW84556.1"/>
    </source>
</evidence>
<gene>
    <name evidence="2" type="ORF">MACH21_07330</name>
</gene>
<evidence type="ECO:0000256" key="1">
    <source>
        <dbReference type="SAM" id="Phobius"/>
    </source>
</evidence>
<keyword evidence="1" id="KW-1133">Transmembrane helix</keyword>
<organism evidence="2 3">
    <name type="scientific">Roseicyclus marinus</name>
    <dbReference type="NCBI Taxonomy" id="2161673"/>
    <lineage>
        <taxon>Bacteria</taxon>
        <taxon>Pseudomonadati</taxon>
        <taxon>Pseudomonadota</taxon>
        <taxon>Alphaproteobacteria</taxon>
        <taxon>Rhodobacterales</taxon>
        <taxon>Roseobacteraceae</taxon>
        <taxon>Roseicyclus</taxon>
    </lineage>
</organism>
<dbReference type="Proteomes" id="UP001337723">
    <property type="component" value="Chromosome"/>
</dbReference>
<name>A0AA48KLY0_9RHOB</name>